<dbReference type="GO" id="GO:0019491">
    <property type="term" value="P:ectoine biosynthetic process"/>
    <property type="evidence" value="ECO:0007669"/>
    <property type="project" value="UniProtKB-UniPathway"/>
</dbReference>
<gene>
    <name evidence="8" type="primary">ectA</name>
    <name evidence="10" type="ORF">BFW38_07295</name>
</gene>
<dbReference type="OrthoDB" id="2436196at2"/>
<evidence type="ECO:0000256" key="8">
    <source>
        <dbReference type="RuleBase" id="RU365045"/>
    </source>
</evidence>
<evidence type="ECO:0000256" key="3">
    <source>
        <dbReference type="ARBA" id="ARBA00012355"/>
    </source>
</evidence>
<dbReference type="EC" id="2.3.1.178" evidence="3 8"/>
<dbReference type="EMBL" id="MDTQ01000001">
    <property type="protein sequence ID" value="ODC03382.1"/>
    <property type="molecule type" value="Genomic_DNA"/>
</dbReference>
<dbReference type="GO" id="GO:0033816">
    <property type="term" value="F:diaminobutyrate acetyltransferase activity"/>
    <property type="evidence" value="ECO:0007669"/>
    <property type="project" value="UniProtKB-EC"/>
</dbReference>
<evidence type="ECO:0000256" key="4">
    <source>
        <dbReference type="ARBA" id="ARBA00017935"/>
    </source>
</evidence>
<dbReference type="Proteomes" id="UP000094291">
    <property type="component" value="Unassembled WGS sequence"/>
</dbReference>
<name>A0A1E2V949_9GAMM</name>
<dbReference type="UniPathway" id="UPA00067">
    <property type="reaction ID" value="UER00122"/>
</dbReference>
<evidence type="ECO:0000259" key="9">
    <source>
        <dbReference type="PROSITE" id="PS51186"/>
    </source>
</evidence>
<accession>A0A1E2V949</accession>
<comment type="similarity">
    <text evidence="2 8">Belongs to the acetyltransferase family. EctA subfamily.</text>
</comment>
<dbReference type="STRING" id="197479.BFW38_07295"/>
<comment type="pathway">
    <text evidence="1 8">Amine and polyamine biosynthesis; ectoine biosynthesis; L-ectoine from L-aspartate 4-semialdehyde: step 2/3.</text>
</comment>
<dbReference type="InterPro" id="IPR000182">
    <property type="entry name" value="GNAT_dom"/>
</dbReference>
<dbReference type="CDD" id="cd04301">
    <property type="entry name" value="NAT_SF"/>
    <property type="match status" value="1"/>
</dbReference>
<feature type="domain" description="N-acetyltransferase" evidence="9">
    <location>
        <begin position="6"/>
        <end position="158"/>
    </location>
</feature>
<evidence type="ECO:0000313" key="10">
    <source>
        <dbReference type="EMBL" id="ODC03382.1"/>
    </source>
</evidence>
<dbReference type="PANTHER" id="PTHR43072:SF23">
    <property type="entry name" value="UPF0039 PROTEIN C11D3.02C"/>
    <property type="match status" value="1"/>
</dbReference>
<dbReference type="InterPro" id="IPR016181">
    <property type="entry name" value="Acyl_CoA_acyltransferase"/>
</dbReference>
<dbReference type="AlphaFoldDB" id="A0A1E2V949"/>
<protein>
    <recommendedName>
        <fullName evidence="4 8">L-2,4-diaminobutyric acid acetyltransferase</fullName>
        <shortName evidence="8">DABA acetyltransferase</shortName>
        <ecNumber evidence="3 8">2.3.1.178</ecNumber>
    </recommendedName>
</protein>
<dbReference type="Pfam" id="PF00583">
    <property type="entry name" value="Acetyltransf_1"/>
    <property type="match status" value="1"/>
</dbReference>
<sequence>METKMPVLRHPTVDDGAQIHQLIEQCPPLDLNSTYLYLLQCTHFADTCLVAEIDGEVAGFVSGYIKPGASDTYFLWQVAVGQALRGQGMARKMIDAVLDRRACQGIKHLETTITPDNEASWALFKAFARDRKAGLEGETFFTTDQLGGEHSPEQLVRIGPFEAFA</sequence>
<keyword evidence="11" id="KW-1185">Reference proteome</keyword>
<dbReference type="PROSITE" id="PS51186">
    <property type="entry name" value="GNAT"/>
    <property type="match status" value="1"/>
</dbReference>
<dbReference type="InterPro" id="IPR012772">
    <property type="entry name" value="Ectoine_EctA"/>
</dbReference>
<proteinExistence type="inferred from homology"/>
<evidence type="ECO:0000256" key="1">
    <source>
        <dbReference type="ARBA" id="ARBA00004978"/>
    </source>
</evidence>
<organism evidence="10 11">
    <name type="scientific">Terasakiispira papahanaumokuakeensis</name>
    <dbReference type="NCBI Taxonomy" id="197479"/>
    <lineage>
        <taxon>Bacteria</taxon>
        <taxon>Pseudomonadati</taxon>
        <taxon>Pseudomonadota</taxon>
        <taxon>Gammaproteobacteria</taxon>
        <taxon>Oceanospirillales</taxon>
        <taxon>Terasakiispira</taxon>
    </lineage>
</organism>
<dbReference type="PANTHER" id="PTHR43072">
    <property type="entry name" value="N-ACETYLTRANSFERASE"/>
    <property type="match status" value="1"/>
</dbReference>
<dbReference type="NCBIfam" id="TIGR02406">
    <property type="entry name" value="ectoine_EctA"/>
    <property type="match status" value="1"/>
</dbReference>
<comment type="catalytic activity">
    <reaction evidence="7 8">
        <text>L-2,4-diaminobutanoate + acetyl-CoA = (2S)-4-acetamido-2-aminobutanoate + CoA + H(+)</text>
        <dbReference type="Rhea" id="RHEA:16901"/>
        <dbReference type="ChEBI" id="CHEBI:15378"/>
        <dbReference type="ChEBI" id="CHEBI:57287"/>
        <dbReference type="ChEBI" id="CHEBI:57288"/>
        <dbReference type="ChEBI" id="CHEBI:58761"/>
        <dbReference type="ChEBI" id="CHEBI:58929"/>
        <dbReference type="EC" id="2.3.1.178"/>
    </reaction>
</comment>
<evidence type="ECO:0000256" key="6">
    <source>
        <dbReference type="ARBA" id="ARBA00023315"/>
    </source>
</evidence>
<evidence type="ECO:0000313" key="11">
    <source>
        <dbReference type="Proteomes" id="UP000094291"/>
    </source>
</evidence>
<evidence type="ECO:0000256" key="5">
    <source>
        <dbReference type="ARBA" id="ARBA00022679"/>
    </source>
</evidence>
<dbReference type="Gene3D" id="3.40.630.30">
    <property type="match status" value="1"/>
</dbReference>
<evidence type="ECO:0000256" key="7">
    <source>
        <dbReference type="ARBA" id="ARBA00048924"/>
    </source>
</evidence>
<keyword evidence="5 8" id="KW-0808">Transferase</keyword>
<keyword evidence="6 8" id="KW-0012">Acyltransferase</keyword>
<reference evidence="10 11" key="1">
    <citation type="submission" date="2016-08" db="EMBL/GenBank/DDBJ databases">
        <authorList>
            <person name="Seilhamer J.J."/>
        </authorList>
    </citation>
    <scope>NUCLEOTIDE SEQUENCE [LARGE SCALE GENOMIC DNA]</scope>
    <source>
        <strain evidence="10 11">PH27A</strain>
    </source>
</reference>
<comment type="function">
    <text evidence="8">Catalyzes the acetylation of L-2,4-diaminobutyrate (DABA) to gamma-N-acetyl-alpha,gamma-diaminobutyric acid (ADABA) with acetyl coenzyme A.</text>
</comment>
<dbReference type="SUPFAM" id="SSF55729">
    <property type="entry name" value="Acyl-CoA N-acyltransferases (Nat)"/>
    <property type="match status" value="1"/>
</dbReference>
<comment type="caution">
    <text evidence="10">The sequence shown here is derived from an EMBL/GenBank/DDBJ whole genome shotgun (WGS) entry which is preliminary data.</text>
</comment>
<evidence type="ECO:0000256" key="2">
    <source>
        <dbReference type="ARBA" id="ARBA00010712"/>
    </source>
</evidence>